<dbReference type="AlphaFoldDB" id="A0A1W9KNR5"/>
<keyword evidence="1" id="KW-0812">Transmembrane</keyword>
<comment type="caution">
    <text evidence="2">The sequence shown here is derived from an EMBL/GenBank/DDBJ whole genome shotgun (WGS) entry which is preliminary data.</text>
</comment>
<evidence type="ECO:0000256" key="1">
    <source>
        <dbReference type="SAM" id="Phobius"/>
    </source>
</evidence>
<reference evidence="2 3" key="1">
    <citation type="submission" date="2017-01" db="EMBL/GenBank/DDBJ databases">
        <title>Novel large sulfur bacteria in the metagenomes of groundwater-fed chemosynthetic microbial mats in the Lake Huron basin.</title>
        <authorList>
            <person name="Sharrar A.M."/>
            <person name="Flood B.E."/>
            <person name="Bailey J.V."/>
            <person name="Jones D.S."/>
            <person name="Biddanda B."/>
            <person name="Ruberg S.A."/>
            <person name="Marcus D.N."/>
            <person name="Dick G.J."/>
        </authorList>
    </citation>
    <scope>NUCLEOTIDE SEQUENCE [LARGE SCALE GENOMIC DNA]</scope>
    <source>
        <strain evidence="2">A7</strain>
    </source>
</reference>
<name>A0A1W9KNR5_9BURK</name>
<feature type="transmembrane region" description="Helical" evidence="1">
    <location>
        <begin position="37"/>
        <end position="62"/>
    </location>
</feature>
<sequence>MFETGFAIFLGITFIFIKLRRQTMLRLLRYDMAIDVFVTLLTLAIHWGTFSGVMAATFAGLLTSVGTSLAKRAFGYIQGGYYHPGYISLSV</sequence>
<dbReference type="EMBL" id="MTEI01000034">
    <property type="protein sequence ID" value="OQW85810.1"/>
    <property type="molecule type" value="Genomic_DNA"/>
</dbReference>
<accession>A0A1W9KNR5</accession>
<proteinExistence type="predicted"/>
<keyword evidence="1" id="KW-0472">Membrane</keyword>
<evidence type="ECO:0000313" key="3">
    <source>
        <dbReference type="Proteomes" id="UP000192505"/>
    </source>
</evidence>
<dbReference type="Proteomes" id="UP000192505">
    <property type="component" value="Unassembled WGS sequence"/>
</dbReference>
<evidence type="ECO:0000313" key="2">
    <source>
        <dbReference type="EMBL" id="OQW85810.1"/>
    </source>
</evidence>
<organism evidence="2 3">
    <name type="scientific">Rhodoferax ferrireducens</name>
    <dbReference type="NCBI Taxonomy" id="192843"/>
    <lineage>
        <taxon>Bacteria</taxon>
        <taxon>Pseudomonadati</taxon>
        <taxon>Pseudomonadota</taxon>
        <taxon>Betaproteobacteria</taxon>
        <taxon>Burkholderiales</taxon>
        <taxon>Comamonadaceae</taxon>
        <taxon>Rhodoferax</taxon>
    </lineage>
</organism>
<protein>
    <submittedName>
        <fullName evidence="2">Uncharacterized protein</fullName>
    </submittedName>
</protein>
<gene>
    <name evidence="2" type="ORF">BWK72_20435</name>
</gene>
<keyword evidence="1" id="KW-1133">Transmembrane helix</keyword>